<keyword evidence="6" id="KW-0378">Hydrolase</keyword>
<feature type="region of interest" description="Disordered" evidence="8">
    <location>
        <begin position="1"/>
        <end position="32"/>
    </location>
</feature>
<evidence type="ECO:0000259" key="9">
    <source>
        <dbReference type="Pfam" id="PF13359"/>
    </source>
</evidence>
<dbReference type="AlphaFoldDB" id="A0A086TLW1"/>
<evidence type="ECO:0000313" key="10">
    <source>
        <dbReference type="EMBL" id="KFH62938.1"/>
    </source>
</evidence>
<evidence type="ECO:0000256" key="6">
    <source>
        <dbReference type="ARBA" id="ARBA00022801"/>
    </source>
</evidence>
<evidence type="ECO:0000256" key="3">
    <source>
        <dbReference type="ARBA" id="ARBA00006958"/>
    </source>
</evidence>
<dbReference type="Proteomes" id="UP000243308">
    <property type="component" value="Unassembled WGS sequence"/>
</dbReference>
<reference evidence="10 11" key="1">
    <citation type="submission" date="2011-02" db="EMBL/GenBank/DDBJ databases">
        <title>The Genome Sequence of Mortierella verticillata NRRL 6337.</title>
        <authorList>
            <consortium name="The Broad Institute Genome Sequencing Platform"/>
            <person name="Russ C."/>
            <person name="Cuomo C."/>
            <person name="Burger G."/>
            <person name="Gray M.W."/>
            <person name="Holland P.W.H."/>
            <person name="King N."/>
            <person name="Lang F.B.F."/>
            <person name="Roger A.J."/>
            <person name="Ruiz-Trillo I."/>
            <person name="Young S.K."/>
            <person name="Zeng Q."/>
            <person name="Gargeya S."/>
            <person name="Alvarado L."/>
            <person name="Berlin A."/>
            <person name="Chapman S.B."/>
            <person name="Chen Z."/>
            <person name="Freedman E."/>
            <person name="Gellesch M."/>
            <person name="Goldberg J."/>
            <person name="Griggs A."/>
            <person name="Gujja S."/>
            <person name="Heilman E."/>
            <person name="Heiman D."/>
            <person name="Howarth C."/>
            <person name="Mehta T."/>
            <person name="Neiman D."/>
            <person name="Pearson M."/>
            <person name="Roberts A."/>
            <person name="Saif S."/>
            <person name="Shea T."/>
            <person name="Shenoy N."/>
            <person name="Sisk P."/>
            <person name="Stolte C."/>
            <person name="Sykes S."/>
            <person name="White J."/>
            <person name="Yandava C."/>
            <person name="Haas B."/>
            <person name="Nusbaum C."/>
            <person name="Birren B."/>
        </authorList>
    </citation>
    <scope>NUCLEOTIDE SEQUENCE [LARGE SCALE GENOMIC DNA]</scope>
    <source>
        <strain evidence="10 11">NRRL 6337</strain>
    </source>
</reference>
<organism evidence="10 11">
    <name type="scientific">Podila verticillata NRRL 6337</name>
    <dbReference type="NCBI Taxonomy" id="1069443"/>
    <lineage>
        <taxon>Eukaryota</taxon>
        <taxon>Fungi</taxon>
        <taxon>Fungi incertae sedis</taxon>
        <taxon>Mucoromycota</taxon>
        <taxon>Mortierellomycotina</taxon>
        <taxon>Mortierellomycetes</taxon>
        <taxon>Mortierellales</taxon>
        <taxon>Mortierellaceae</taxon>
        <taxon>Podila</taxon>
    </lineage>
</organism>
<comment type="similarity">
    <text evidence="3">Belongs to the HARBI1 family.</text>
</comment>
<keyword evidence="4" id="KW-0540">Nuclease</keyword>
<dbReference type="GO" id="GO:0046872">
    <property type="term" value="F:metal ion binding"/>
    <property type="evidence" value="ECO:0007669"/>
    <property type="project" value="UniProtKB-KW"/>
</dbReference>
<sequence>MEQAEQEEQDMASDLSDSSDSDSDCSESENDDDNIADLMEEMVLAESCRYLQRPGMYRKQVVNNLESLQTMTEHECRSNLRMSWASFDRLLLMIADHEVFQSHSNRKQEPVAVQLALALDRLGHYGNGMNFICLSTLWHRSEGSCINFTNRVVTAILSLSDQFAAWPSTEYHASHSEFMSRKGFSGCVGFVDGTTIPLFKRPDEDGDFYYDRHGDYSLNLQVVCTANRWISFAFTGYSGRCHDHSVYTASDIWRFPTDYFSPGEYLVADSAYPISIYCMPVIKGAGLTQLFLFLWYLSGDPPHAYHMTVG</sequence>
<feature type="domain" description="DDE Tnp4" evidence="9">
    <location>
        <begin position="191"/>
        <end position="283"/>
    </location>
</feature>
<comment type="subcellular location">
    <subcellularLocation>
        <location evidence="2">Nucleus</location>
    </subcellularLocation>
</comment>
<dbReference type="Pfam" id="PF13359">
    <property type="entry name" value="DDE_Tnp_4"/>
    <property type="match status" value="1"/>
</dbReference>
<dbReference type="InterPro" id="IPR027806">
    <property type="entry name" value="HARBI1_dom"/>
</dbReference>
<comment type="cofactor">
    <cofactor evidence="1">
        <name>a divalent metal cation</name>
        <dbReference type="ChEBI" id="CHEBI:60240"/>
    </cofactor>
</comment>
<evidence type="ECO:0000256" key="7">
    <source>
        <dbReference type="ARBA" id="ARBA00023242"/>
    </source>
</evidence>
<evidence type="ECO:0000256" key="1">
    <source>
        <dbReference type="ARBA" id="ARBA00001968"/>
    </source>
</evidence>
<keyword evidence="7" id="KW-0539">Nucleus</keyword>
<dbReference type="GO" id="GO:0005634">
    <property type="term" value="C:nucleus"/>
    <property type="evidence" value="ECO:0007669"/>
    <property type="project" value="UniProtKB-SubCell"/>
</dbReference>
<dbReference type="GO" id="GO:0016787">
    <property type="term" value="F:hydrolase activity"/>
    <property type="evidence" value="ECO:0007669"/>
    <property type="project" value="UniProtKB-KW"/>
</dbReference>
<evidence type="ECO:0000256" key="5">
    <source>
        <dbReference type="ARBA" id="ARBA00022723"/>
    </source>
</evidence>
<dbReference type="PANTHER" id="PTHR22930">
    <property type="match status" value="1"/>
</dbReference>
<accession>A0A086TLW1</accession>
<keyword evidence="5" id="KW-0479">Metal-binding</keyword>
<dbReference type="OrthoDB" id="2445244at2759"/>
<evidence type="ECO:0000313" key="11">
    <source>
        <dbReference type="Proteomes" id="UP000243308"/>
    </source>
</evidence>
<evidence type="ECO:0000256" key="2">
    <source>
        <dbReference type="ARBA" id="ARBA00004123"/>
    </source>
</evidence>
<proteinExistence type="inferred from homology"/>
<evidence type="ECO:0000256" key="4">
    <source>
        <dbReference type="ARBA" id="ARBA00022722"/>
    </source>
</evidence>
<dbReference type="EMBL" id="KN042429">
    <property type="protein sequence ID" value="KFH62938.1"/>
    <property type="molecule type" value="Genomic_DNA"/>
</dbReference>
<name>A0A086TLW1_9FUNG</name>
<dbReference type="GO" id="GO:0004518">
    <property type="term" value="F:nuclease activity"/>
    <property type="evidence" value="ECO:0007669"/>
    <property type="project" value="UniProtKB-KW"/>
</dbReference>
<keyword evidence="11" id="KW-1185">Reference proteome</keyword>
<protein>
    <recommendedName>
        <fullName evidence="9">DDE Tnp4 domain-containing protein</fullName>
    </recommendedName>
</protein>
<dbReference type="PANTHER" id="PTHR22930:SF85">
    <property type="entry name" value="GH03217P-RELATED"/>
    <property type="match status" value="1"/>
</dbReference>
<evidence type="ECO:0000256" key="8">
    <source>
        <dbReference type="SAM" id="MobiDB-lite"/>
    </source>
</evidence>
<gene>
    <name evidence="10" type="ORF">MVEG_10976</name>
</gene>
<dbReference type="InterPro" id="IPR045249">
    <property type="entry name" value="HARBI1-like"/>
</dbReference>